<comment type="caution">
    <text evidence="1">The sequence shown here is derived from an EMBL/GenBank/DDBJ whole genome shotgun (WGS) entry which is preliminary data.</text>
</comment>
<evidence type="ECO:0000313" key="2">
    <source>
        <dbReference type="Proteomes" id="UP000006786"/>
    </source>
</evidence>
<evidence type="ECO:0000313" key="1">
    <source>
        <dbReference type="EMBL" id="EKF17893.1"/>
    </source>
</evidence>
<dbReference type="Proteomes" id="UP000006786">
    <property type="component" value="Unassembled WGS sequence"/>
</dbReference>
<protein>
    <recommendedName>
        <fullName evidence="3">HAD family hydrolase</fullName>
    </recommendedName>
</protein>
<dbReference type="eggNOG" id="COG0647">
    <property type="taxonomic scope" value="Bacteria"/>
</dbReference>
<dbReference type="RefSeq" id="WP_008597983.1">
    <property type="nucleotide sequence ID" value="NZ_AMRM01000018.1"/>
</dbReference>
<evidence type="ECO:0008006" key="3">
    <source>
        <dbReference type="Google" id="ProtNLM"/>
    </source>
</evidence>
<proteinExistence type="predicted"/>
<name>K2N0V4_9HYPH</name>
<dbReference type="PATRIC" id="fig|391937.3.peg.3190"/>
<organism evidence="1 2">
    <name type="scientific">Nitratireductor pacificus pht-3B</name>
    <dbReference type="NCBI Taxonomy" id="391937"/>
    <lineage>
        <taxon>Bacteria</taxon>
        <taxon>Pseudomonadati</taxon>
        <taxon>Pseudomonadota</taxon>
        <taxon>Alphaproteobacteria</taxon>
        <taxon>Hyphomicrobiales</taxon>
        <taxon>Phyllobacteriaceae</taxon>
        <taxon>Nitratireductor</taxon>
    </lineage>
</organism>
<dbReference type="STRING" id="391937.NA2_15534"/>
<keyword evidence="2" id="KW-1185">Reference proteome</keyword>
<sequence length="217" mass="24341">MSDDPETTRQIAELARSDLPLLVLDVDDVVLEFIRPFPVYLRERGFELKFDSFSLNGNIADLASGERVDKEQVSRLVDDFFDVQHDWQELAESAADTIALLASSVEVVLLTAMPHRHRARRRALLDRLDLPYPLVTTERAKGPAIKLLRGAHPRPVAFVDDMYHNLLSARDTVAGVHLFHLMADNSVRALLPPVPEGITRVEHWRDAGPKIAKALGL</sequence>
<dbReference type="AlphaFoldDB" id="K2N0V4"/>
<dbReference type="OrthoDB" id="7192139at2"/>
<gene>
    <name evidence="1" type="ORF">NA2_15534</name>
</gene>
<dbReference type="EMBL" id="AMRM01000018">
    <property type="protein sequence ID" value="EKF17893.1"/>
    <property type="molecule type" value="Genomic_DNA"/>
</dbReference>
<dbReference type="InterPro" id="IPR036412">
    <property type="entry name" value="HAD-like_sf"/>
</dbReference>
<dbReference type="SUPFAM" id="SSF56784">
    <property type="entry name" value="HAD-like"/>
    <property type="match status" value="1"/>
</dbReference>
<reference evidence="1 2" key="1">
    <citation type="journal article" date="2012" name="J. Bacteriol.">
        <title>Genome Sequence of Nitratireductor pacificus Type Strain pht-3B.</title>
        <authorList>
            <person name="Lai Q."/>
            <person name="Li G."/>
            <person name="Shao Z."/>
        </authorList>
    </citation>
    <scope>NUCLEOTIDE SEQUENCE [LARGE SCALE GENOMIC DNA]</scope>
    <source>
        <strain evidence="2">pht-3B</strain>
    </source>
</reference>
<accession>K2N0V4</accession>